<evidence type="ECO:0000313" key="2">
    <source>
        <dbReference type="Proteomes" id="UP001551658"/>
    </source>
</evidence>
<proteinExistence type="predicted"/>
<protein>
    <submittedName>
        <fullName evidence="1">Uncharacterized protein</fullName>
    </submittedName>
</protein>
<organism evidence="1 2">
    <name type="scientific">Nocardia fusca</name>
    <dbReference type="NCBI Taxonomy" id="941183"/>
    <lineage>
        <taxon>Bacteria</taxon>
        <taxon>Bacillati</taxon>
        <taxon>Actinomycetota</taxon>
        <taxon>Actinomycetes</taxon>
        <taxon>Mycobacteriales</taxon>
        <taxon>Nocardiaceae</taxon>
        <taxon>Nocardia</taxon>
    </lineage>
</organism>
<accession>A0ABV3FJW1</accession>
<keyword evidence="2" id="KW-1185">Reference proteome</keyword>
<dbReference type="Proteomes" id="UP001551658">
    <property type="component" value="Unassembled WGS sequence"/>
</dbReference>
<dbReference type="RefSeq" id="WP_357988366.1">
    <property type="nucleotide sequence ID" value="NZ_JBFAIH010000045.1"/>
</dbReference>
<comment type="caution">
    <text evidence="1">The sequence shown here is derived from an EMBL/GenBank/DDBJ whole genome shotgun (WGS) entry which is preliminary data.</text>
</comment>
<evidence type="ECO:0000313" key="1">
    <source>
        <dbReference type="EMBL" id="MEV0367992.1"/>
    </source>
</evidence>
<sequence length="146" mass="15344">MPTRRDIDGEAVVADRWPVDGPHSADALGEAMLALQHLIRYANHATLDAPARAVPEPQDAATIVLRLGDALGGLPQLCDQLAHRADRFAADPALCAADTVSHEPGVQAAIAAEALRELAAAAARLRDLARAAASPLDTLWLDPDQP</sequence>
<name>A0ABV3FJW1_9NOCA</name>
<gene>
    <name evidence="1" type="ORF">AB0H72_35445</name>
</gene>
<dbReference type="EMBL" id="JBFAIH010000045">
    <property type="protein sequence ID" value="MEV0367992.1"/>
    <property type="molecule type" value="Genomic_DNA"/>
</dbReference>
<reference evidence="1 2" key="1">
    <citation type="submission" date="2024-06" db="EMBL/GenBank/DDBJ databases">
        <title>The Natural Products Discovery Center: Release of the First 8490 Sequenced Strains for Exploring Actinobacteria Biosynthetic Diversity.</title>
        <authorList>
            <person name="Kalkreuter E."/>
            <person name="Kautsar S.A."/>
            <person name="Yang D."/>
            <person name="Bader C.D."/>
            <person name="Teijaro C.N."/>
            <person name="Fluegel L."/>
            <person name="Davis C.M."/>
            <person name="Simpson J.R."/>
            <person name="Lauterbach L."/>
            <person name="Steele A.D."/>
            <person name="Gui C."/>
            <person name="Meng S."/>
            <person name="Li G."/>
            <person name="Viehrig K."/>
            <person name="Ye F."/>
            <person name="Su P."/>
            <person name="Kiefer A.F."/>
            <person name="Nichols A."/>
            <person name="Cepeda A.J."/>
            <person name="Yan W."/>
            <person name="Fan B."/>
            <person name="Jiang Y."/>
            <person name="Adhikari A."/>
            <person name="Zheng C.-J."/>
            <person name="Schuster L."/>
            <person name="Cowan T.M."/>
            <person name="Smanski M.J."/>
            <person name="Chevrette M.G."/>
            <person name="De Carvalho L.P.S."/>
            <person name="Shen B."/>
        </authorList>
    </citation>
    <scope>NUCLEOTIDE SEQUENCE [LARGE SCALE GENOMIC DNA]</scope>
    <source>
        <strain evidence="1 2">NPDC050671</strain>
    </source>
</reference>